<evidence type="ECO:0000313" key="2">
    <source>
        <dbReference type="EMBL" id="WPL18626.1"/>
    </source>
</evidence>
<sequence length="69" mass="7747">MIDKRLLEILVCPVTKGPLVLDKDKSELISISGRLAYPIRDDIPVMLEDEARHLSEEETEKLRKTGGTA</sequence>
<evidence type="ECO:0000256" key="1">
    <source>
        <dbReference type="HAMAP-Rule" id="MF_01187"/>
    </source>
</evidence>
<protein>
    <recommendedName>
        <fullName evidence="1">UPF0434 protein Thiowin_03706</fullName>
    </recommendedName>
</protein>
<organism evidence="2 3">
    <name type="scientific">Thiorhodovibrio winogradskyi</name>
    <dbReference type="NCBI Taxonomy" id="77007"/>
    <lineage>
        <taxon>Bacteria</taxon>
        <taxon>Pseudomonadati</taxon>
        <taxon>Pseudomonadota</taxon>
        <taxon>Gammaproteobacteria</taxon>
        <taxon>Chromatiales</taxon>
        <taxon>Chromatiaceae</taxon>
        <taxon>Thiorhodovibrio</taxon>
    </lineage>
</organism>
<dbReference type="PANTHER" id="PTHR33505:SF4">
    <property type="entry name" value="PROTEIN PREY, MITOCHONDRIAL"/>
    <property type="match status" value="1"/>
</dbReference>
<reference evidence="2 3" key="1">
    <citation type="journal article" date="2023" name="Microorganisms">
        <title>Thiorhodovibrio frisius and Trv. litoralis spp. nov., Two Novel Members from a Clade of Fastidious Purple Sulfur Bacteria That Exhibit Unique Red-Shifted Light-Harvesting Capabilities.</title>
        <authorList>
            <person name="Methner A."/>
            <person name="Kuzyk S.B."/>
            <person name="Petersen J."/>
            <person name="Bauer S."/>
            <person name="Brinkmann H."/>
            <person name="Sichau K."/>
            <person name="Wanner G."/>
            <person name="Wolf J."/>
            <person name="Neumann-Schaal M."/>
            <person name="Henke P."/>
            <person name="Tank M."/>
            <person name="Sproer C."/>
            <person name="Bunk B."/>
            <person name="Overmann J."/>
        </authorList>
    </citation>
    <scope>NUCLEOTIDE SEQUENCE [LARGE SCALE GENOMIC DNA]</scope>
    <source>
        <strain evidence="2 3">DSM 6702</strain>
    </source>
</reference>
<comment type="similarity">
    <text evidence="1">Belongs to the UPF0434 family.</text>
</comment>
<dbReference type="HAMAP" id="MF_01187">
    <property type="entry name" value="UPF0434"/>
    <property type="match status" value="1"/>
</dbReference>
<dbReference type="Proteomes" id="UP001432180">
    <property type="component" value="Chromosome"/>
</dbReference>
<dbReference type="InterPro" id="IPR005651">
    <property type="entry name" value="Trm112-like"/>
</dbReference>
<dbReference type="PANTHER" id="PTHR33505">
    <property type="entry name" value="ZGC:162634"/>
    <property type="match status" value="1"/>
</dbReference>
<dbReference type="SUPFAM" id="SSF158997">
    <property type="entry name" value="Trm112p-like"/>
    <property type="match status" value="1"/>
</dbReference>
<accession>A0ABZ0SEZ6</accession>
<gene>
    <name evidence="2" type="ORF">Thiowin_03706</name>
</gene>
<dbReference type="Gene3D" id="2.20.25.10">
    <property type="match status" value="1"/>
</dbReference>
<name>A0ABZ0SEZ6_9GAMM</name>
<proteinExistence type="inferred from homology"/>
<dbReference type="EMBL" id="CP121472">
    <property type="protein sequence ID" value="WPL18626.1"/>
    <property type="molecule type" value="Genomic_DNA"/>
</dbReference>
<dbReference type="Pfam" id="PF03966">
    <property type="entry name" value="Trm112p"/>
    <property type="match status" value="1"/>
</dbReference>
<evidence type="ECO:0000313" key="3">
    <source>
        <dbReference type="Proteomes" id="UP001432180"/>
    </source>
</evidence>
<keyword evidence="3" id="KW-1185">Reference proteome</keyword>